<organism evidence="2 3">
    <name type="scientific">Parascaris univalens</name>
    <name type="common">Nematode worm</name>
    <dbReference type="NCBI Taxonomy" id="6257"/>
    <lineage>
        <taxon>Eukaryota</taxon>
        <taxon>Metazoa</taxon>
        <taxon>Ecdysozoa</taxon>
        <taxon>Nematoda</taxon>
        <taxon>Chromadorea</taxon>
        <taxon>Rhabditida</taxon>
        <taxon>Spirurina</taxon>
        <taxon>Ascaridomorpha</taxon>
        <taxon>Ascaridoidea</taxon>
        <taxon>Ascarididae</taxon>
        <taxon>Parascaris</taxon>
    </lineage>
</organism>
<feature type="signal peptide" evidence="1">
    <location>
        <begin position="1"/>
        <end position="17"/>
    </location>
</feature>
<evidence type="ECO:0000313" key="2">
    <source>
        <dbReference type="Proteomes" id="UP000887569"/>
    </source>
</evidence>
<evidence type="ECO:0000313" key="3">
    <source>
        <dbReference type="WBParaSite" id="PgR028_g019_t01"/>
    </source>
</evidence>
<keyword evidence="2" id="KW-1185">Reference proteome</keyword>
<dbReference type="Proteomes" id="UP000887569">
    <property type="component" value="Unplaced"/>
</dbReference>
<protein>
    <submittedName>
        <fullName evidence="3">Apple domain-containing protein</fullName>
    </submittedName>
</protein>
<evidence type="ECO:0000256" key="1">
    <source>
        <dbReference type="SAM" id="SignalP"/>
    </source>
</evidence>
<feature type="chain" id="PRO_5037938724" evidence="1">
    <location>
        <begin position="18"/>
        <end position="115"/>
    </location>
</feature>
<dbReference type="AlphaFoldDB" id="A0A915B5W1"/>
<name>A0A915B5W1_PARUN</name>
<reference evidence="3" key="1">
    <citation type="submission" date="2022-11" db="UniProtKB">
        <authorList>
            <consortium name="WormBaseParasite"/>
        </authorList>
    </citation>
    <scope>IDENTIFICATION</scope>
</reference>
<sequence length="115" mass="13226">KMQYLARFFFLICVIHSCPPEYRRQLKICKNDTSCAIYIPKFQWRCIGNNMSCLALYNENDFEKCMRACENSVNCAAFTITKHSSSQISPLYSCIVIGNNIAKRPDSSSVCYLRS</sequence>
<accession>A0A915B5W1</accession>
<proteinExistence type="predicted"/>
<keyword evidence="1" id="KW-0732">Signal</keyword>
<dbReference type="WBParaSite" id="PgR028_g019_t01">
    <property type="protein sequence ID" value="PgR028_g019_t01"/>
    <property type="gene ID" value="PgR028_g019"/>
</dbReference>